<dbReference type="Pfam" id="PF00271">
    <property type="entry name" value="Helicase_C"/>
    <property type="match status" value="1"/>
</dbReference>
<evidence type="ECO:0000259" key="5">
    <source>
        <dbReference type="PROSITE" id="PS51194"/>
    </source>
</evidence>
<dbReference type="InterPro" id="IPR014001">
    <property type="entry name" value="Helicase_ATP-bd"/>
</dbReference>
<dbReference type="KEGG" id="tem:JW646_13485"/>
<keyword evidence="6" id="KW-0067">ATP-binding</keyword>
<dbReference type="InterPro" id="IPR013663">
    <property type="entry name" value="Helicase_SWF/SNF/SWI_bac"/>
</dbReference>
<keyword evidence="1" id="KW-0378">Hydrolase</keyword>
<dbReference type="GO" id="GO:0004386">
    <property type="term" value="F:helicase activity"/>
    <property type="evidence" value="ECO:0007669"/>
    <property type="project" value="UniProtKB-KW"/>
</dbReference>
<dbReference type="CDD" id="cd18012">
    <property type="entry name" value="DEXQc_arch_SWI2_SNF2"/>
    <property type="match status" value="1"/>
</dbReference>
<feature type="domain" description="SWIM-type" evidence="3">
    <location>
        <begin position="58"/>
        <end position="101"/>
    </location>
</feature>
<dbReference type="InterPro" id="IPR038718">
    <property type="entry name" value="SNF2-like_sf"/>
</dbReference>
<dbReference type="CDD" id="cd18793">
    <property type="entry name" value="SF2_C_SNF"/>
    <property type="match status" value="1"/>
</dbReference>
<dbReference type="GO" id="GO:0016787">
    <property type="term" value="F:hydrolase activity"/>
    <property type="evidence" value="ECO:0007669"/>
    <property type="project" value="UniProtKB-KW"/>
</dbReference>
<protein>
    <submittedName>
        <fullName evidence="6">DEAD/DEAH box helicase</fullName>
    </submittedName>
</protein>
<dbReference type="PANTHER" id="PTHR10799">
    <property type="entry name" value="SNF2/RAD54 HELICASE FAMILY"/>
    <property type="match status" value="1"/>
</dbReference>
<dbReference type="PROSITE" id="PS51194">
    <property type="entry name" value="HELICASE_CTER"/>
    <property type="match status" value="1"/>
</dbReference>
<dbReference type="InterPro" id="IPR007527">
    <property type="entry name" value="Znf_SWIM"/>
</dbReference>
<keyword evidence="2" id="KW-0479">Metal-binding</keyword>
<dbReference type="GO" id="GO:0008270">
    <property type="term" value="F:zinc ion binding"/>
    <property type="evidence" value="ECO:0007669"/>
    <property type="project" value="UniProtKB-KW"/>
</dbReference>
<keyword evidence="2" id="KW-0862">Zinc</keyword>
<dbReference type="InterPro" id="IPR027417">
    <property type="entry name" value="P-loop_NTPase"/>
</dbReference>
<evidence type="ECO:0000313" key="6">
    <source>
        <dbReference type="EMBL" id="UEL46646.1"/>
    </source>
</evidence>
<keyword evidence="7" id="KW-1185">Reference proteome</keyword>
<gene>
    <name evidence="6" type="ORF">JW646_13485</name>
</gene>
<evidence type="ECO:0000259" key="3">
    <source>
        <dbReference type="PROSITE" id="PS50966"/>
    </source>
</evidence>
<dbReference type="Pfam" id="PF08455">
    <property type="entry name" value="SNF2_assoc"/>
    <property type="match status" value="1"/>
</dbReference>
<evidence type="ECO:0000259" key="4">
    <source>
        <dbReference type="PROSITE" id="PS51192"/>
    </source>
</evidence>
<dbReference type="InterPro" id="IPR001650">
    <property type="entry name" value="Helicase_C-like"/>
</dbReference>
<reference evidence="6 7" key="1">
    <citation type="journal article" date="2023" name="Int. J. Syst. Evol. Microbiol.">
        <title>Terrisporobacter hibernicus sp. nov., isolated from bovine faeces in Northern Ireland.</title>
        <authorList>
            <person name="Mitchell M."/>
            <person name="Nguyen S.V."/>
            <person name="Connor M."/>
            <person name="Fairley D.J."/>
            <person name="Donoghue O."/>
            <person name="Marshall H."/>
            <person name="Koolman L."/>
            <person name="McMullan G."/>
            <person name="Schaffer K.E."/>
            <person name="McGrath J.W."/>
            <person name="Fanning S."/>
        </authorList>
    </citation>
    <scope>NUCLEOTIDE SEQUENCE [LARGE SCALE GENOMIC DNA]</scope>
    <source>
        <strain evidence="6 7">MCA3</strain>
    </source>
</reference>
<dbReference type="SMART" id="SM00490">
    <property type="entry name" value="HELICc"/>
    <property type="match status" value="1"/>
</dbReference>
<dbReference type="PROSITE" id="PS51192">
    <property type="entry name" value="HELICASE_ATP_BIND_1"/>
    <property type="match status" value="1"/>
</dbReference>
<dbReference type="Gene3D" id="3.40.50.300">
    <property type="entry name" value="P-loop containing nucleotide triphosphate hydrolases"/>
    <property type="match status" value="1"/>
</dbReference>
<feature type="domain" description="Helicase ATP-binding" evidence="4">
    <location>
        <begin position="261"/>
        <end position="418"/>
    </location>
</feature>
<feature type="domain" description="Helicase C-terminal" evidence="5">
    <location>
        <begin position="528"/>
        <end position="691"/>
    </location>
</feature>
<dbReference type="Pfam" id="PF00176">
    <property type="entry name" value="SNF2-rel_dom"/>
    <property type="match status" value="1"/>
</dbReference>
<dbReference type="EMBL" id="CP081135">
    <property type="protein sequence ID" value="UEL46646.1"/>
    <property type="molecule type" value="Genomic_DNA"/>
</dbReference>
<dbReference type="PROSITE" id="PS50966">
    <property type="entry name" value="ZF_SWIM"/>
    <property type="match status" value="1"/>
</dbReference>
<dbReference type="SMART" id="SM00487">
    <property type="entry name" value="DEXDc"/>
    <property type="match status" value="1"/>
</dbReference>
<keyword evidence="6" id="KW-0347">Helicase</keyword>
<dbReference type="InterPro" id="IPR000330">
    <property type="entry name" value="SNF2_N"/>
</dbReference>
<keyword evidence="2" id="KW-0863">Zinc-finger</keyword>
<name>A0AAX2ZCT8_9FIRM</name>
<dbReference type="AlphaFoldDB" id="A0AAX2ZCT8"/>
<dbReference type="InterPro" id="IPR049730">
    <property type="entry name" value="SNF2/RAD54-like_C"/>
</dbReference>
<evidence type="ECO:0000256" key="2">
    <source>
        <dbReference type="PROSITE-ProRule" id="PRU00325"/>
    </source>
</evidence>
<dbReference type="Gene3D" id="3.40.50.10810">
    <property type="entry name" value="Tandem AAA-ATPase domain"/>
    <property type="match status" value="1"/>
</dbReference>
<dbReference type="RefSeq" id="WP_228415438.1">
    <property type="nucleotide sequence ID" value="NZ_CP081135.1"/>
</dbReference>
<accession>A0AAX2ZCT8</accession>
<evidence type="ECO:0000256" key="1">
    <source>
        <dbReference type="ARBA" id="ARBA00022801"/>
    </source>
</evidence>
<evidence type="ECO:0000313" key="7">
    <source>
        <dbReference type="Proteomes" id="UP001198983"/>
    </source>
</evidence>
<organism evidence="6 7">
    <name type="scientific">Terrisporobacter hibernicus</name>
    <dbReference type="NCBI Taxonomy" id="2813371"/>
    <lineage>
        <taxon>Bacteria</taxon>
        <taxon>Bacillati</taxon>
        <taxon>Bacillota</taxon>
        <taxon>Clostridia</taxon>
        <taxon>Peptostreptococcales</taxon>
        <taxon>Peptostreptococcaceae</taxon>
        <taxon>Terrisporobacter</taxon>
    </lineage>
</organism>
<proteinExistence type="predicted"/>
<dbReference type="SUPFAM" id="SSF52540">
    <property type="entry name" value="P-loop containing nucleoside triphosphate hydrolases"/>
    <property type="match status" value="2"/>
</dbReference>
<sequence>MEIDKLSEILRLYTDKLKYNSGFASYKRSYVSNDYVNTRGDEATFYATVFDEHHRRSYTSMISINTKSRTVSNLSCDCQNVFNNKGTQVCSHMVASVLEGIKKLRDKTKEEFSEGDRILNPTVIFDLSQSRGGNLGASLHIDKIDKNEYDNIYNSYKNKYKYHLMPDGSYIDLKDNDLEKIFQIIDVLGIYSDFQKIKIPDNKAVFLEKLLDDESNTLISGRKYVDNVIKKYNKLNKNIKVPQNLNANLRDYQVDGFEFFNTLSNYSFGGILADEMGLGKTVQTLAFLLSQKDKKSIVITPTSLIYNWENEFEKFTPDIKLGIAYGNKVQREKILENYKDYDVILTSYGTYKNDMEKYKNITFDYCIIDEAQNIKNPDSIITKSVKEVNANVKFALTGTPVENNLMELWSIFDFVMPGYLYSKKKFETIFVNNEKNHCQLKNLIKPFMLRRTKKEVINELPDKIEHKFYVELDKEHKRAYKSFVNLIKRRILENNEDNMTVFSYLTKLRQLSIAPEIIVKNYKGKNSKLEILINIIKEESDRKILVFSQFTKVLKIIEKRLGEENISYSYLDGKTDAKDRIKLVEEFNNSETKKVFLISLKAGGTGLNLTSASIVVHFDPWFNPASEDQASDRAHRIGQKNVVDVIKLISKNTVEEKVIAMQDYKKDLIEDIINSNLESSSSLKKLTREEIIDLFENI</sequence>
<dbReference type="Proteomes" id="UP001198983">
    <property type="component" value="Chromosome"/>
</dbReference>
<keyword evidence="6" id="KW-0547">Nucleotide-binding</keyword>
<dbReference type="GO" id="GO:0005524">
    <property type="term" value="F:ATP binding"/>
    <property type="evidence" value="ECO:0007669"/>
    <property type="project" value="InterPro"/>
</dbReference>